<keyword evidence="2" id="KW-1185">Reference proteome</keyword>
<name>A0ACC6K3N7_9PSED</name>
<dbReference type="Proteomes" id="UP001259587">
    <property type="component" value="Unassembled WGS sequence"/>
</dbReference>
<evidence type="ECO:0000313" key="2">
    <source>
        <dbReference type="Proteomes" id="UP001259587"/>
    </source>
</evidence>
<protein>
    <submittedName>
        <fullName evidence="1">Inhibitor of cysteine peptidase</fullName>
    </submittedName>
</protein>
<dbReference type="EMBL" id="JAVDTH010000013">
    <property type="protein sequence ID" value="MDR6712981.1"/>
    <property type="molecule type" value="Genomic_DNA"/>
</dbReference>
<reference evidence="1" key="1">
    <citation type="submission" date="2023-07" db="EMBL/GenBank/DDBJ databases">
        <title>Sorghum-associated microbial communities from plants grown in Nebraska, USA.</title>
        <authorList>
            <person name="Schachtman D."/>
        </authorList>
    </citation>
    <scope>NUCLEOTIDE SEQUENCE</scope>
    <source>
        <strain evidence="1">BE56</strain>
    </source>
</reference>
<comment type="caution">
    <text evidence="1">The sequence shown here is derived from an EMBL/GenBank/DDBJ whole genome shotgun (WGS) entry which is preliminary data.</text>
</comment>
<evidence type="ECO:0000313" key="1">
    <source>
        <dbReference type="EMBL" id="MDR6712981.1"/>
    </source>
</evidence>
<accession>A0ACC6K3N7</accession>
<gene>
    <name evidence="1" type="ORF">J2W83_002583</name>
</gene>
<sequence length="130" mass="14239">MTALRLLVPLSLTLIAACSQRPAQTLELGTENECPIRLQTGQSLTLSLPSNPTTGYRWLLQNPASNILRPIAAEVYTQPEEAGLVGSAGVSTWRFQAKAVGDGHLILVYQQPWAPEVRPVQTFDCEIRVK</sequence>
<proteinExistence type="predicted"/>
<organism evidence="1 2">
    <name type="scientific">Pseudomonas hunanensis</name>
    <dbReference type="NCBI Taxonomy" id="1247546"/>
    <lineage>
        <taxon>Bacteria</taxon>
        <taxon>Pseudomonadati</taxon>
        <taxon>Pseudomonadota</taxon>
        <taxon>Gammaproteobacteria</taxon>
        <taxon>Pseudomonadales</taxon>
        <taxon>Pseudomonadaceae</taxon>
        <taxon>Pseudomonas</taxon>
    </lineage>
</organism>